<dbReference type="AlphaFoldDB" id="A0A9P6MNX7"/>
<feature type="compositionally biased region" description="Acidic residues" evidence="1">
    <location>
        <begin position="129"/>
        <end position="178"/>
    </location>
</feature>
<feature type="compositionally biased region" description="Polar residues" evidence="1">
    <location>
        <begin position="1"/>
        <end position="18"/>
    </location>
</feature>
<dbReference type="Proteomes" id="UP000703661">
    <property type="component" value="Unassembled WGS sequence"/>
</dbReference>
<evidence type="ECO:0000313" key="3">
    <source>
        <dbReference type="Proteomes" id="UP000703661"/>
    </source>
</evidence>
<feature type="compositionally biased region" description="Basic residues" evidence="1">
    <location>
        <begin position="218"/>
        <end position="228"/>
    </location>
</feature>
<name>A0A9P6MNX7_9FUNG</name>
<organism evidence="2 3">
    <name type="scientific">Entomortierella chlamydospora</name>
    <dbReference type="NCBI Taxonomy" id="101097"/>
    <lineage>
        <taxon>Eukaryota</taxon>
        <taxon>Fungi</taxon>
        <taxon>Fungi incertae sedis</taxon>
        <taxon>Mucoromycota</taxon>
        <taxon>Mortierellomycotina</taxon>
        <taxon>Mortierellomycetes</taxon>
        <taxon>Mortierellales</taxon>
        <taxon>Mortierellaceae</taxon>
        <taxon>Entomortierella</taxon>
    </lineage>
</organism>
<dbReference type="EMBL" id="JAAAID010001994">
    <property type="protein sequence ID" value="KAG0008226.1"/>
    <property type="molecule type" value="Genomic_DNA"/>
</dbReference>
<accession>A0A9P6MNX7</accession>
<sequence>MSLQLWASTSTLATQVTVKTKEIPLLSSENEGKKEGSEAGNVGDAPKKTNPETTNKNQFDLPKEPQKDVEQENDKRPEQGKKPKETPLNPIVAPSTDSIEPNPEPTAPRVPKTPKTTKVMRAMVRGEEKDDGNEDGTEGDDGGDQVDSKDVDDDDGDDDNDGDGDKDSDEEEDGDDGGTENKDDSGHDHIEVSGNSQKSFSINVEQENNQEEIIDTQHRHHHRHHHPKRSADNANSQKFFEAEPKDLNPENLPGSSRGPKSVSESDPSFKIMETLVDKFVEEQITSLEEALTKVTQNLVESKEFDQFE</sequence>
<protein>
    <submittedName>
        <fullName evidence="2">Uncharacterized protein</fullName>
    </submittedName>
</protein>
<feature type="compositionally biased region" description="Basic and acidic residues" evidence="1">
    <location>
        <begin position="179"/>
        <end position="191"/>
    </location>
</feature>
<feature type="compositionally biased region" description="Basic and acidic residues" evidence="1">
    <location>
        <begin position="61"/>
        <end position="85"/>
    </location>
</feature>
<evidence type="ECO:0000256" key="1">
    <source>
        <dbReference type="SAM" id="MobiDB-lite"/>
    </source>
</evidence>
<keyword evidence="3" id="KW-1185">Reference proteome</keyword>
<reference evidence="2" key="1">
    <citation type="journal article" date="2020" name="Fungal Divers.">
        <title>Resolving the Mortierellaceae phylogeny through synthesis of multi-gene phylogenetics and phylogenomics.</title>
        <authorList>
            <person name="Vandepol N."/>
            <person name="Liber J."/>
            <person name="Desiro A."/>
            <person name="Na H."/>
            <person name="Kennedy M."/>
            <person name="Barry K."/>
            <person name="Grigoriev I.V."/>
            <person name="Miller A.N."/>
            <person name="O'Donnell K."/>
            <person name="Stajich J.E."/>
            <person name="Bonito G."/>
        </authorList>
    </citation>
    <scope>NUCLEOTIDE SEQUENCE</scope>
    <source>
        <strain evidence="2">NRRL 2769</strain>
    </source>
</reference>
<feature type="compositionally biased region" description="Polar residues" evidence="1">
    <location>
        <begin position="193"/>
        <end position="204"/>
    </location>
</feature>
<evidence type="ECO:0000313" key="2">
    <source>
        <dbReference type="EMBL" id="KAG0008226.1"/>
    </source>
</evidence>
<comment type="caution">
    <text evidence="2">The sequence shown here is derived from an EMBL/GenBank/DDBJ whole genome shotgun (WGS) entry which is preliminary data.</text>
</comment>
<proteinExistence type="predicted"/>
<gene>
    <name evidence="2" type="ORF">BGZ80_003681</name>
</gene>
<feature type="region of interest" description="Disordered" evidence="1">
    <location>
        <begin position="1"/>
        <end position="268"/>
    </location>
</feature>